<feature type="region of interest" description="Disordered" evidence="1">
    <location>
        <begin position="64"/>
        <end position="84"/>
    </location>
</feature>
<accession>A0A0E0JVR3</accession>
<reference evidence="2" key="2">
    <citation type="submission" date="2018-05" db="EMBL/GenBank/DDBJ databases">
        <title>OpunRS2 (Oryza punctata Reference Sequence Version 2).</title>
        <authorList>
            <person name="Zhang J."/>
            <person name="Kudrna D."/>
            <person name="Lee S."/>
            <person name="Talag J."/>
            <person name="Welchert J."/>
            <person name="Wing R.A."/>
        </authorList>
    </citation>
    <scope>NUCLEOTIDE SEQUENCE [LARGE SCALE GENOMIC DNA]</scope>
</reference>
<dbReference type="Proteomes" id="UP000026962">
    <property type="component" value="Chromosome 2"/>
</dbReference>
<feature type="compositionally biased region" description="Polar residues" evidence="1">
    <location>
        <begin position="8"/>
        <end position="17"/>
    </location>
</feature>
<keyword evidence="3" id="KW-1185">Reference proteome</keyword>
<feature type="region of interest" description="Disordered" evidence="1">
    <location>
        <begin position="101"/>
        <end position="122"/>
    </location>
</feature>
<protein>
    <submittedName>
        <fullName evidence="2">Uncharacterized protein</fullName>
    </submittedName>
</protein>
<dbReference type="Gramene" id="OPUNC02G03580.1">
    <property type="protein sequence ID" value="OPUNC02G03580.1"/>
    <property type="gene ID" value="OPUNC02G03580"/>
</dbReference>
<reference evidence="2" key="1">
    <citation type="submission" date="2015-04" db="UniProtKB">
        <authorList>
            <consortium name="EnsemblPlants"/>
        </authorList>
    </citation>
    <scope>IDENTIFICATION</scope>
</reference>
<proteinExistence type="predicted"/>
<dbReference type="HOGENOM" id="CLU_097339_2_0_1"/>
<evidence type="ECO:0000313" key="3">
    <source>
        <dbReference type="Proteomes" id="UP000026962"/>
    </source>
</evidence>
<name>A0A0E0JVR3_ORYPU</name>
<organism evidence="2">
    <name type="scientific">Oryza punctata</name>
    <name type="common">Red rice</name>
    <dbReference type="NCBI Taxonomy" id="4537"/>
    <lineage>
        <taxon>Eukaryota</taxon>
        <taxon>Viridiplantae</taxon>
        <taxon>Streptophyta</taxon>
        <taxon>Embryophyta</taxon>
        <taxon>Tracheophyta</taxon>
        <taxon>Spermatophyta</taxon>
        <taxon>Magnoliopsida</taxon>
        <taxon>Liliopsida</taxon>
        <taxon>Poales</taxon>
        <taxon>Poaceae</taxon>
        <taxon>BOP clade</taxon>
        <taxon>Oryzoideae</taxon>
        <taxon>Oryzeae</taxon>
        <taxon>Oryzinae</taxon>
        <taxon>Oryza</taxon>
    </lineage>
</organism>
<feature type="region of interest" description="Disordered" evidence="1">
    <location>
        <begin position="1"/>
        <end position="22"/>
    </location>
</feature>
<dbReference type="AlphaFoldDB" id="A0A0E0JVR3"/>
<dbReference type="EnsemblPlants" id="OPUNC02G03580.1">
    <property type="protein sequence ID" value="OPUNC02G03580.1"/>
    <property type="gene ID" value="OPUNC02G03580"/>
</dbReference>
<evidence type="ECO:0000256" key="1">
    <source>
        <dbReference type="SAM" id="MobiDB-lite"/>
    </source>
</evidence>
<sequence>MTMLLDDINSTNGSSPESELCDRLRRSRPVRLPRDCDIFPSRPLEASRTSLIVASMLQVPPSHVQQSVSFRHDTARPPSSERPARNWRSKLFSWSVQERVEEAKHSSSTTTNPRCYLGHYNH</sequence>
<evidence type="ECO:0000313" key="2">
    <source>
        <dbReference type="EnsemblPlants" id="OPUNC02G03580.1"/>
    </source>
</evidence>